<dbReference type="PROSITE" id="PS50059">
    <property type="entry name" value="FKBP_PPIASE"/>
    <property type="match status" value="2"/>
</dbReference>
<dbReference type="PANTHER" id="PTHR43811:SF19">
    <property type="entry name" value="39 KDA FK506-BINDING NUCLEAR PROTEIN"/>
    <property type="match status" value="1"/>
</dbReference>
<dbReference type="AlphaFoldDB" id="A0A081PED9"/>
<comment type="catalytic activity">
    <reaction evidence="1 5 6">
        <text>[protein]-peptidylproline (omega=180) = [protein]-peptidylproline (omega=0)</text>
        <dbReference type="Rhea" id="RHEA:16237"/>
        <dbReference type="Rhea" id="RHEA-COMP:10747"/>
        <dbReference type="Rhea" id="RHEA-COMP:10748"/>
        <dbReference type="ChEBI" id="CHEBI:83833"/>
        <dbReference type="ChEBI" id="CHEBI:83834"/>
        <dbReference type="EC" id="5.2.1.8"/>
    </reaction>
</comment>
<dbReference type="PROSITE" id="PS51257">
    <property type="entry name" value="PROKAR_LIPOPROTEIN"/>
    <property type="match status" value="1"/>
</dbReference>
<sequence length="300" mass="33098">MFKKLSGFTLALIGLTVFFTACKKDYETVATLDERNIEAYIAKNNIKAEKDPSGYYYQILNEGDGEAVVNSDSVYYSFNFQTVDGRSFAKNSDYMIGLSLLGYTDRFTLGGREIGLTAVRETMSKLRRGGNARVILPSSMAFGKNGNTTLNIGSNEIIIVDLKMYKEKHQHDIDDLEINLFVADNKLTVVKDPSRVQYIITQPGTGTVPIKKSTELVMNYTGRFLNGTVFQTNIDGSYTSSLEDQFVKGWGDVIPGKLTKGGKIRVLIPSDRAYGVPGSSDGTIPPNAVLDFDIEIVDVK</sequence>
<comment type="caution">
    <text evidence="8">The sequence shown here is derived from an EMBL/GenBank/DDBJ whole genome shotgun (WGS) entry which is preliminary data.</text>
</comment>
<feature type="domain" description="PPIase FKBP-type" evidence="7">
    <location>
        <begin position="213"/>
        <end position="300"/>
    </location>
</feature>
<comment type="similarity">
    <text evidence="2 6">Belongs to the FKBP-type PPIase family.</text>
</comment>
<gene>
    <name evidence="8" type="ORF">N180_18130</name>
</gene>
<evidence type="ECO:0000256" key="1">
    <source>
        <dbReference type="ARBA" id="ARBA00000971"/>
    </source>
</evidence>
<dbReference type="Pfam" id="PF00254">
    <property type="entry name" value="FKBP_C"/>
    <property type="match status" value="1"/>
</dbReference>
<dbReference type="InterPro" id="IPR001179">
    <property type="entry name" value="PPIase_FKBP_dom"/>
</dbReference>
<proteinExistence type="inferred from homology"/>
<accession>A0A081PED9</accession>
<dbReference type="SUPFAM" id="SSF54534">
    <property type="entry name" value="FKBP-like"/>
    <property type="match status" value="2"/>
</dbReference>
<dbReference type="Proteomes" id="UP000028007">
    <property type="component" value="Unassembled WGS sequence"/>
</dbReference>
<name>A0A081PED9_9SPHI</name>
<reference evidence="8 9" key="1">
    <citation type="journal article" date="1992" name="Int. J. Syst. Bacteriol.">
        <title>Sphingobacterium antarcticus sp. nov. a Psychrotrophic Bacterium from the Soils of Schirmacher Oasis, Antarctica.</title>
        <authorList>
            <person name="Shivaji S."/>
            <person name="Ray M.K."/>
            <person name="Rao N.S."/>
            <person name="Saiserr L."/>
            <person name="Jagannadham M.V."/>
            <person name="Kumar G.S."/>
            <person name="Reddy G."/>
            <person name="Bhargava P.M."/>
        </authorList>
    </citation>
    <scope>NUCLEOTIDE SEQUENCE [LARGE SCALE GENOMIC DNA]</scope>
    <source>
        <strain evidence="8 9">4BY</strain>
    </source>
</reference>
<keyword evidence="3 5" id="KW-0697">Rotamase</keyword>
<keyword evidence="4 5" id="KW-0413">Isomerase</keyword>
<evidence type="ECO:0000256" key="5">
    <source>
        <dbReference type="PROSITE-ProRule" id="PRU00277"/>
    </source>
</evidence>
<dbReference type="RefSeq" id="WP_169741378.1">
    <property type="nucleotide sequence ID" value="NZ_JNFF01000085.1"/>
</dbReference>
<dbReference type="PANTHER" id="PTHR43811">
    <property type="entry name" value="FKBP-TYPE PEPTIDYL-PROLYL CIS-TRANS ISOMERASE FKPA"/>
    <property type="match status" value="1"/>
</dbReference>
<evidence type="ECO:0000256" key="4">
    <source>
        <dbReference type="ARBA" id="ARBA00023235"/>
    </source>
</evidence>
<evidence type="ECO:0000259" key="7">
    <source>
        <dbReference type="PROSITE" id="PS50059"/>
    </source>
</evidence>
<feature type="domain" description="PPIase FKBP-type" evidence="7">
    <location>
        <begin position="71"/>
        <end position="168"/>
    </location>
</feature>
<dbReference type="eggNOG" id="COG0545">
    <property type="taxonomic scope" value="Bacteria"/>
</dbReference>
<evidence type="ECO:0000256" key="2">
    <source>
        <dbReference type="ARBA" id="ARBA00006577"/>
    </source>
</evidence>
<dbReference type="InterPro" id="IPR046357">
    <property type="entry name" value="PPIase_dom_sf"/>
</dbReference>
<dbReference type="Gene3D" id="3.10.50.40">
    <property type="match status" value="2"/>
</dbReference>
<evidence type="ECO:0000313" key="8">
    <source>
        <dbReference type="EMBL" id="KEQ29062.1"/>
    </source>
</evidence>
<evidence type="ECO:0000256" key="6">
    <source>
        <dbReference type="RuleBase" id="RU003915"/>
    </source>
</evidence>
<dbReference type="EC" id="5.2.1.8" evidence="6"/>
<organism evidence="8 9">
    <name type="scientific">Pedobacter antarcticus 4BY</name>
    <dbReference type="NCBI Taxonomy" id="1358423"/>
    <lineage>
        <taxon>Bacteria</taxon>
        <taxon>Pseudomonadati</taxon>
        <taxon>Bacteroidota</taxon>
        <taxon>Sphingobacteriia</taxon>
        <taxon>Sphingobacteriales</taxon>
        <taxon>Sphingobacteriaceae</taxon>
        <taxon>Pedobacter</taxon>
    </lineage>
</organism>
<dbReference type="EMBL" id="JNFF01000085">
    <property type="protein sequence ID" value="KEQ29062.1"/>
    <property type="molecule type" value="Genomic_DNA"/>
</dbReference>
<evidence type="ECO:0000313" key="9">
    <source>
        <dbReference type="Proteomes" id="UP000028007"/>
    </source>
</evidence>
<keyword evidence="9" id="KW-1185">Reference proteome</keyword>
<protein>
    <recommendedName>
        <fullName evidence="6">Peptidyl-prolyl cis-trans isomerase</fullName>
        <ecNumber evidence="6">5.2.1.8</ecNumber>
    </recommendedName>
</protein>
<evidence type="ECO:0000256" key="3">
    <source>
        <dbReference type="ARBA" id="ARBA00023110"/>
    </source>
</evidence>
<dbReference type="GO" id="GO:0003755">
    <property type="term" value="F:peptidyl-prolyl cis-trans isomerase activity"/>
    <property type="evidence" value="ECO:0007669"/>
    <property type="project" value="UniProtKB-UniRule"/>
</dbReference>